<feature type="transmembrane region" description="Helical" evidence="1">
    <location>
        <begin position="13"/>
        <end position="34"/>
    </location>
</feature>
<sequence>MNLFEDYDTYSEIIPVIWTMKFIGICTICLKGDVGHREIKISKLSYVYCLASISIHILVLFLFIKVSMTTKILLLSFQYKIAVYGGVVLCAFAIVIRCSVLFKNLNLHLIYKKLTEFDTNILVKFTHHYRMCFIINIFLISQFSVLILIAEYIEYMQALKDINTLYIIVNMLNCWPLMTLDVLYLIIMLTLWKRFKIFHLQIHNCMVPVENDIINLTILHKFDLQSVTIIKLRHLYEALFQICEQVNSSFSVSILVSVTCKFLI</sequence>
<keyword evidence="1" id="KW-0472">Membrane</keyword>
<keyword evidence="1" id="KW-1133">Transmembrane helix</keyword>
<dbReference type="AlphaFoldDB" id="A0AAD7ZMP0"/>
<organism evidence="2 3">
    <name type="scientific">Diploptera punctata</name>
    <name type="common">Pacific beetle cockroach</name>
    <dbReference type="NCBI Taxonomy" id="6984"/>
    <lineage>
        <taxon>Eukaryota</taxon>
        <taxon>Metazoa</taxon>
        <taxon>Ecdysozoa</taxon>
        <taxon>Arthropoda</taxon>
        <taxon>Hexapoda</taxon>
        <taxon>Insecta</taxon>
        <taxon>Pterygota</taxon>
        <taxon>Neoptera</taxon>
        <taxon>Polyneoptera</taxon>
        <taxon>Dictyoptera</taxon>
        <taxon>Blattodea</taxon>
        <taxon>Blaberoidea</taxon>
        <taxon>Blaberidae</taxon>
        <taxon>Diplopterinae</taxon>
        <taxon>Diploptera</taxon>
    </lineage>
</organism>
<feature type="transmembrane region" description="Helical" evidence="1">
    <location>
        <begin position="165"/>
        <end position="192"/>
    </location>
</feature>
<feature type="transmembrane region" description="Helical" evidence="1">
    <location>
        <begin position="81"/>
        <end position="102"/>
    </location>
</feature>
<name>A0AAD7ZMP0_DIPPU</name>
<accession>A0AAD7ZMP0</accession>
<feature type="non-terminal residue" evidence="2">
    <location>
        <position position="264"/>
    </location>
</feature>
<protein>
    <submittedName>
        <fullName evidence="2">Uncharacterized protein</fullName>
    </submittedName>
</protein>
<dbReference type="Proteomes" id="UP001233999">
    <property type="component" value="Unassembled WGS sequence"/>
</dbReference>
<gene>
    <name evidence="2" type="ORF">L9F63_022117</name>
</gene>
<proteinExistence type="predicted"/>
<evidence type="ECO:0000313" key="2">
    <source>
        <dbReference type="EMBL" id="KAJ9583554.1"/>
    </source>
</evidence>
<dbReference type="EMBL" id="JASPKZ010007570">
    <property type="protein sequence ID" value="KAJ9583554.1"/>
    <property type="molecule type" value="Genomic_DNA"/>
</dbReference>
<evidence type="ECO:0000313" key="3">
    <source>
        <dbReference type="Proteomes" id="UP001233999"/>
    </source>
</evidence>
<reference evidence="2" key="2">
    <citation type="submission" date="2023-05" db="EMBL/GenBank/DDBJ databases">
        <authorList>
            <person name="Fouks B."/>
        </authorList>
    </citation>
    <scope>NUCLEOTIDE SEQUENCE</scope>
    <source>
        <strain evidence="2">Stay&amp;Tobe</strain>
        <tissue evidence="2">Testes</tissue>
    </source>
</reference>
<evidence type="ECO:0000256" key="1">
    <source>
        <dbReference type="SAM" id="Phobius"/>
    </source>
</evidence>
<feature type="transmembrane region" description="Helical" evidence="1">
    <location>
        <begin position="133"/>
        <end position="153"/>
    </location>
</feature>
<keyword evidence="1" id="KW-0812">Transmembrane</keyword>
<comment type="caution">
    <text evidence="2">The sequence shown here is derived from an EMBL/GenBank/DDBJ whole genome shotgun (WGS) entry which is preliminary data.</text>
</comment>
<keyword evidence="3" id="KW-1185">Reference proteome</keyword>
<feature type="transmembrane region" description="Helical" evidence="1">
    <location>
        <begin position="46"/>
        <end position="66"/>
    </location>
</feature>
<reference evidence="2" key="1">
    <citation type="journal article" date="2023" name="IScience">
        <title>Live-bearing cockroach genome reveals convergent evolutionary mechanisms linked to viviparity in insects and beyond.</title>
        <authorList>
            <person name="Fouks B."/>
            <person name="Harrison M.C."/>
            <person name="Mikhailova A.A."/>
            <person name="Marchal E."/>
            <person name="English S."/>
            <person name="Carruthers M."/>
            <person name="Jennings E.C."/>
            <person name="Chiamaka E.L."/>
            <person name="Frigard R.A."/>
            <person name="Pippel M."/>
            <person name="Attardo G.M."/>
            <person name="Benoit J.B."/>
            <person name="Bornberg-Bauer E."/>
            <person name="Tobe S.S."/>
        </authorList>
    </citation>
    <scope>NUCLEOTIDE SEQUENCE</scope>
    <source>
        <strain evidence="2">Stay&amp;Tobe</strain>
    </source>
</reference>